<evidence type="ECO:0000256" key="3">
    <source>
        <dbReference type="ARBA" id="ARBA00036807"/>
    </source>
</evidence>
<dbReference type="Pfam" id="PF02383">
    <property type="entry name" value="Syja_N"/>
    <property type="match status" value="1"/>
</dbReference>
<dbReference type="PANTHER" id="PTHR45662:SF2">
    <property type="entry name" value="PHOSPHATIDYLINOSITOL-3-PHOSPHATASE SAC1"/>
    <property type="match status" value="1"/>
</dbReference>
<dbReference type="GO" id="GO:0043812">
    <property type="term" value="F:phosphatidylinositol-4-phosphate phosphatase activity"/>
    <property type="evidence" value="ECO:0007669"/>
    <property type="project" value="TreeGrafter"/>
</dbReference>
<dbReference type="PROSITE" id="PS50275">
    <property type="entry name" value="SAC"/>
    <property type="match status" value="1"/>
</dbReference>
<evidence type="ECO:0000256" key="5">
    <source>
        <dbReference type="ARBA" id="ARBA00041396"/>
    </source>
</evidence>
<dbReference type="EC" id="3.1.3.64" evidence="1"/>
<comment type="catalytic activity">
    <reaction evidence="2">
        <text>a 1,2-diacyl-sn-glycero-3-phospho-(1D-myo-inositol-3-phosphate) + H2O = a 1,2-diacyl-sn-glycero-3-phospho-(1D-myo-inositol) + phosphate</text>
        <dbReference type="Rhea" id="RHEA:12316"/>
        <dbReference type="ChEBI" id="CHEBI:15377"/>
        <dbReference type="ChEBI" id="CHEBI:43474"/>
        <dbReference type="ChEBI" id="CHEBI:57880"/>
        <dbReference type="ChEBI" id="CHEBI:58088"/>
        <dbReference type="EC" id="3.1.3.64"/>
    </reaction>
    <physiologicalReaction direction="left-to-right" evidence="2">
        <dbReference type="Rhea" id="RHEA:12317"/>
    </physiologicalReaction>
</comment>
<evidence type="ECO:0000313" key="10">
    <source>
        <dbReference type="WBParaSite" id="ECPE_0001605501-mRNA-1"/>
    </source>
</evidence>
<dbReference type="WBParaSite" id="ECPE_0001605501-mRNA-1">
    <property type="protein sequence ID" value="ECPE_0001605501-mRNA-1"/>
    <property type="gene ID" value="ECPE_0001605501"/>
</dbReference>
<evidence type="ECO:0000256" key="6">
    <source>
        <dbReference type="ARBA" id="ARBA00041911"/>
    </source>
</evidence>
<dbReference type="OrthoDB" id="405996at2759"/>
<evidence type="ECO:0000259" key="7">
    <source>
        <dbReference type="PROSITE" id="PS50275"/>
    </source>
</evidence>
<sequence length="103" mass="11786">MGLGPGVRVDELGLANAQSAITRAHFNQLVYTYGYGRQVVVNLLDEKGLERPLNRAYATATTDLDENEVKYESFDFHRECGSMRWDRLTILLERLIPELERAK</sequence>
<evidence type="ECO:0000256" key="4">
    <source>
        <dbReference type="ARBA" id="ARBA00040795"/>
    </source>
</evidence>
<proteinExistence type="predicted"/>
<feature type="domain" description="SAC" evidence="7">
    <location>
        <begin position="25"/>
        <end position="103"/>
    </location>
</feature>
<accession>A0A183B9Y0</accession>
<dbReference type="EMBL" id="UZAN01062629">
    <property type="protein sequence ID" value="VDP93287.1"/>
    <property type="molecule type" value="Genomic_DNA"/>
</dbReference>
<protein>
    <recommendedName>
        <fullName evidence="4">Phosphatidylinositol-3-phosphatase SAC1</fullName>
        <ecNumber evidence="1">3.1.3.64</ecNumber>
    </recommendedName>
    <alternativeName>
        <fullName evidence="6">Phosphatidylinositol-4-phosphate phosphatase</fullName>
    </alternativeName>
    <alternativeName>
        <fullName evidence="5">Suppressor of actin mutations 1-like protein</fullName>
    </alternativeName>
</protein>
<gene>
    <name evidence="8" type="ORF">ECPE_LOCUS16015</name>
</gene>
<comment type="catalytic activity">
    <reaction evidence="3">
        <text>a 1,2-diacyl-sn-glycero-3-phospho-(1D-myo-inositol 4-phosphate) + H2O = a 1,2-diacyl-sn-glycero-3-phospho-(1D-myo-inositol) + phosphate</text>
        <dbReference type="Rhea" id="RHEA:55652"/>
        <dbReference type="ChEBI" id="CHEBI:15377"/>
        <dbReference type="ChEBI" id="CHEBI:43474"/>
        <dbReference type="ChEBI" id="CHEBI:57880"/>
        <dbReference type="ChEBI" id="CHEBI:58178"/>
    </reaction>
    <physiologicalReaction direction="left-to-right" evidence="3">
        <dbReference type="Rhea" id="RHEA:55653"/>
    </physiologicalReaction>
</comment>
<reference evidence="10" key="1">
    <citation type="submission" date="2016-06" db="UniProtKB">
        <authorList>
            <consortium name="WormBaseParasite"/>
        </authorList>
    </citation>
    <scope>IDENTIFICATION</scope>
</reference>
<evidence type="ECO:0000313" key="8">
    <source>
        <dbReference type="EMBL" id="VDP93287.1"/>
    </source>
</evidence>
<name>A0A183B9Y0_9TREM</name>
<reference evidence="8 9" key="2">
    <citation type="submission" date="2018-11" db="EMBL/GenBank/DDBJ databases">
        <authorList>
            <consortium name="Pathogen Informatics"/>
        </authorList>
    </citation>
    <scope>NUCLEOTIDE SEQUENCE [LARGE SCALE GENOMIC DNA]</scope>
    <source>
        <strain evidence="8 9">Egypt</strain>
    </source>
</reference>
<evidence type="ECO:0000256" key="2">
    <source>
        <dbReference type="ARBA" id="ARBA00036631"/>
    </source>
</evidence>
<dbReference type="AlphaFoldDB" id="A0A183B9Y0"/>
<evidence type="ECO:0000313" key="9">
    <source>
        <dbReference type="Proteomes" id="UP000272942"/>
    </source>
</evidence>
<organism evidence="10">
    <name type="scientific">Echinostoma caproni</name>
    <dbReference type="NCBI Taxonomy" id="27848"/>
    <lineage>
        <taxon>Eukaryota</taxon>
        <taxon>Metazoa</taxon>
        <taxon>Spiralia</taxon>
        <taxon>Lophotrochozoa</taxon>
        <taxon>Platyhelminthes</taxon>
        <taxon>Trematoda</taxon>
        <taxon>Digenea</taxon>
        <taxon>Plagiorchiida</taxon>
        <taxon>Echinostomata</taxon>
        <taxon>Echinostomatoidea</taxon>
        <taxon>Echinostomatidae</taxon>
        <taxon>Echinostoma</taxon>
    </lineage>
</organism>
<dbReference type="GO" id="GO:0046856">
    <property type="term" value="P:phosphatidylinositol dephosphorylation"/>
    <property type="evidence" value="ECO:0007669"/>
    <property type="project" value="TreeGrafter"/>
</dbReference>
<evidence type="ECO:0000256" key="1">
    <source>
        <dbReference type="ARBA" id="ARBA00013038"/>
    </source>
</evidence>
<dbReference type="PANTHER" id="PTHR45662">
    <property type="entry name" value="PHOSPHATIDYLINOSITIDE PHOSPHATASE SAC1"/>
    <property type="match status" value="1"/>
</dbReference>
<dbReference type="Proteomes" id="UP000272942">
    <property type="component" value="Unassembled WGS sequence"/>
</dbReference>
<dbReference type="InterPro" id="IPR002013">
    <property type="entry name" value="SAC_dom"/>
</dbReference>
<keyword evidence="9" id="KW-1185">Reference proteome</keyword>
<dbReference type="GO" id="GO:0004438">
    <property type="term" value="F:phosphatidylinositol-3-phosphate phosphatase activity"/>
    <property type="evidence" value="ECO:0007669"/>
    <property type="project" value="UniProtKB-EC"/>
</dbReference>
<dbReference type="GO" id="GO:0005783">
    <property type="term" value="C:endoplasmic reticulum"/>
    <property type="evidence" value="ECO:0007669"/>
    <property type="project" value="TreeGrafter"/>
</dbReference>